<dbReference type="InterPro" id="IPR032675">
    <property type="entry name" value="LRR_dom_sf"/>
</dbReference>
<dbReference type="Proteomes" id="UP000757232">
    <property type="component" value="Unassembled WGS sequence"/>
</dbReference>
<proteinExistence type="predicted"/>
<dbReference type="EMBL" id="LNZH02000164">
    <property type="protein sequence ID" value="OCB89114.1"/>
    <property type="molecule type" value="Genomic_DNA"/>
</dbReference>
<reference evidence="2" key="1">
    <citation type="submission" date="2016-06" db="EMBL/GenBank/DDBJ databases">
        <title>Draft Genome sequence of the fungus Inonotus baumii.</title>
        <authorList>
            <person name="Zhu H."/>
            <person name="Lin W."/>
        </authorList>
    </citation>
    <scope>NUCLEOTIDE SEQUENCE</scope>
    <source>
        <strain evidence="2">821</strain>
    </source>
</reference>
<evidence type="ECO:0008006" key="4">
    <source>
        <dbReference type="Google" id="ProtNLM"/>
    </source>
</evidence>
<protein>
    <recommendedName>
        <fullName evidence="4">F-box domain-containing protein</fullName>
    </recommendedName>
</protein>
<feature type="region of interest" description="Disordered" evidence="1">
    <location>
        <begin position="554"/>
        <end position="586"/>
    </location>
</feature>
<evidence type="ECO:0000256" key="1">
    <source>
        <dbReference type="SAM" id="MobiDB-lite"/>
    </source>
</evidence>
<gene>
    <name evidence="2" type="ORF">A7U60_g3713</name>
</gene>
<evidence type="ECO:0000313" key="2">
    <source>
        <dbReference type="EMBL" id="OCB89114.1"/>
    </source>
</evidence>
<name>A0A9Q5I069_SANBA</name>
<organism evidence="2 3">
    <name type="scientific">Sanghuangporus baumii</name>
    <name type="common">Phellinus baumii</name>
    <dbReference type="NCBI Taxonomy" id="108892"/>
    <lineage>
        <taxon>Eukaryota</taxon>
        <taxon>Fungi</taxon>
        <taxon>Dikarya</taxon>
        <taxon>Basidiomycota</taxon>
        <taxon>Agaricomycotina</taxon>
        <taxon>Agaricomycetes</taxon>
        <taxon>Hymenochaetales</taxon>
        <taxon>Hymenochaetaceae</taxon>
        <taxon>Sanghuangporus</taxon>
    </lineage>
</organism>
<accession>A0A9Q5I069</accession>
<evidence type="ECO:0000313" key="3">
    <source>
        <dbReference type="Proteomes" id="UP000757232"/>
    </source>
</evidence>
<comment type="caution">
    <text evidence="2">The sequence shown here is derived from an EMBL/GenBank/DDBJ whole genome shotgun (WGS) entry which is preliminary data.</text>
</comment>
<dbReference type="AlphaFoldDB" id="A0A9Q5I069"/>
<keyword evidence="3" id="KW-1185">Reference proteome</keyword>
<dbReference type="Gene3D" id="3.80.10.10">
    <property type="entry name" value="Ribonuclease Inhibitor"/>
    <property type="match status" value="1"/>
</dbReference>
<sequence length="586" mass="62901">MSTPVAQNAFDWISLPHEMKIAVLDHLSLEDVWSCAQSSRDSYALCLPILFRTVNLPTLESLNAFLEAVPAHHCQLIRDLRISTQSQSRDHDQCDAFMRPTSPCSDASAPLAELLKRCTGLEAFDIKICGGLDARKILPVFQGTGMERLKKLRVENLEMEEVAPISERLIVSLAFSLPFLESLSLTRITRSNLHAPELQFSNIPLAQDKGGNSNLPTHPFLGDELRLPQLLRLPKLKQLQIRDTHLGDPMWEEVCSECPLEVLDLGSCAYVSPTANEAFTAKILARAPPSITSCALSASLPPVSATSPISPTTAVGSPLSPTCKSSPFSPISISPATTLSPSSPFSSIPQSGFPMQTAIPALSRLRTLHLTPLVPTSSISTTLSQPALAASPVQTLSCAFHPDDAAEGCRELEGFFKERGRLVGLTQGFGQIQGRKRALSRLSVHVQTAEDVPAAENGRARSNTLPILPSLDASSALKPTPSPIVTPACPYPSLSTLTIDIPDTPASPVGMKMSPRRLAAARRRAAERREAAIRLREVARGQGMKVVLKGVDLDSEESGDNAGAIPAAVSGKVHSESAWRGRANSA</sequence>
<dbReference type="OrthoDB" id="3235026at2759"/>
<dbReference type="SUPFAM" id="SSF52047">
    <property type="entry name" value="RNI-like"/>
    <property type="match status" value="1"/>
</dbReference>